<feature type="compositionally biased region" description="Low complexity" evidence="1">
    <location>
        <begin position="270"/>
        <end position="286"/>
    </location>
</feature>
<accession>A0A4P2QNI6</accession>
<proteinExistence type="predicted"/>
<dbReference type="RefSeq" id="WP_129575199.1">
    <property type="nucleotide sequence ID" value="NZ_CP012672.1"/>
</dbReference>
<dbReference type="EMBL" id="CP012672">
    <property type="protein sequence ID" value="AUX31401.1"/>
    <property type="molecule type" value="Genomic_DNA"/>
</dbReference>
<dbReference type="Proteomes" id="UP000295497">
    <property type="component" value="Chromosome"/>
</dbReference>
<evidence type="ECO:0000313" key="3">
    <source>
        <dbReference type="Proteomes" id="UP000295497"/>
    </source>
</evidence>
<dbReference type="AlphaFoldDB" id="A0A4P2QNI6"/>
<evidence type="ECO:0000313" key="2">
    <source>
        <dbReference type="EMBL" id="AUX31401.1"/>
    </source>
</evidence>
<protein>
    <submittedName>
        <fullName evidence="2">Uncharacterized protein</fullName>
    </submittedName>
</protein>
<evidence type="ECO:0000256" key="1">
    <source>
        <dbReference type="SAM" id="MobiDB-lite"/>
    </source>
</evidence>
<organism evidence="2 3">
    <name type="scientific">Sorangium cellulosum</name>
    <name type="common">Polyangium cellulosum</name>
    <dbReference type="NCBI Taxonomy" id="56"/>
    <lineage>
        <taxon>Bacteria</taxon>
        <taxon>Pseudomonadati</taxon>
        <taxon>Myxococcota</taxon>
        <taxon>Polyangia</taxon>
        <taxon>Polyangiales</taxon>
        <taxon>Polyangiaceae</taxon>
        <taxon>Sorangium</taxon>
    </lineage>
</organism>
<sequence>MGSDAVAYIFDDAAYRERVVPALRRFVQTGEADGWLDDLLRRLAGGVWDFDFPRIRGLGFSFDAVCDYLGADFSFAGSGAERWSYSWEPRACPSATCPARELCPLHRSRQPPAAVDFNFLLEACVVDQCLGPGQFLGRTVSPPWYSDTLAAAGFSPEHPVFDGLRKLEHRGFVVGYQFANSDGIHGWLTAGETEAFHAHLRGLDLPRFEPSFAAMEGFRRDGAYEAPPQYSFEQLSLAFLRTVAGMAAAAGRGLLWGNDVSTYWKDEQAAEPSAAADPARKAGPGS</sequence>
<gene>
    <name evidence="2" type="ORF">SOCE836_035300</name>
</gene>
<reference evidence="2 3" key="1">
    <citation type="submission" date="2015-09" db="EMBL/GenBank/DDBJ databases">
        <title>Sorangium comparison.</title>
        <authorList>
            <person name="Zaburannyi N."/>
            <person name="Bunk B."/>
            <person name="Overmann J."/>
            <person name="Mueller R."/>
        </authorList>
    </citation>
    <scope>NUCLEOTIDE SEQUENCE [LARGE SCALE GENOMIC DNA]</scope>
    <source>
        <strain evidence="2 3">So ce836</strain>
    </source>
</reference>
<feature type="region of interest" description="Disordered" evidence="1">
    <location>
        <begin position="267"/>
        <end position="286"/>
    </location>
</feature>
<name>A0A4P2QNI6_SORCE</name>